<comment type="caution">
    <text evidence="2">The sequence shown here is derived from an EMBL/GenBank/DDBJ whole genome shotgun (WGS) entry which is preliminary data.</text>
</comment>
<dbReference type="AlphaFoldDB" id="A0A834NC13"/>
<sequence length="518" mass="59247">MSSGVNDGPRNTGTLPKSNRRSDRNRERSAANQQMANRSAYHRHVQQHSNNLPINILLSSGVILVLRIQYVESCYFSVVESSVLSCPRLLLDWQLVSERGPLRTTKNSNTRSVSSLPSTSYQEISEFVSQSSGRHCNYSTEDCTSWPKMKRPLLSAYRCKMWIFFDGSSTQTLYRRNIDSERRHAFRIVTDIAMAENVDGKPMETSSGIIDSSKETGSLKRFETTDHSPGRRSFQFRDTNCARFARTRALRATAIATTTAGTAAVAAASPSKLDSNPGGTFFAILDIRIDNSANEQLSSVSDICTVLKSHRFDARYASAERRDPIVGINCSETTVIHDVLLEKEYKEEEEKGEEVEEVEEEEEEEEEEAEEEEEEEVVEEERQTIGTAVLLSVRLRDLLVRYTNLEATFYSIVSELARNARRETIARYTRVLQFRQSFERSLSEKRGLYWREIEEVGEKENDDDDEKEEGKEKEELEEEERTWLSELSSEWCGRCSSFGQQKRKLLFDCTCSRLFVTE</sequence>
<name>A0A834NC13_VESGE</name>
<evidence type="ECO:0000313" key="2">
    <source>
        <dbReference type="EMBL" id="KAF7403430.1"/>
    </source>
</evidence>
<feature type="region of interest" description="Disordered" evidence="1">
    <location>
        <begin position="457"/>
        <end position="482"/>
    </location>
</feature>
<feature type="region of interest" description="Disordered" evidence="1">
    <location>
        <begin position="345"/>
        <end position="381"/>
    </location>
</feature>
<gene>
    <name evidence="2" type="ORF">HZH68_006224</name>
</gene>
<keyword evidence="3" id="KW-1185">Reference proteome</keyword>
<proteinExistence type="predicted"/>
<accession>A0A834NC13</accession>
<organism evidence="2 3">
    <name type="scientific">Vespula germanica</name>
    <name type="common">German yellow jacket</name>
    <name type="synonym">Paravespula germanica</name>
    <dbReference type="NCBI Taxonomy" id="30212"/>
    <lineage>
        <taxon>Eukaryota</taxon>
        <taxon>Metazoa</taxon>
        <taxon>Ecdysozoa</taxon>
        <taxon>Arthropoda</taxon>
        <taxon>Hexapoda</taxon>
        <taxon>Insecta</taxon>
        <taxon>Pterygota</taxon>
        <taxon>Neoptera</taxon>
        <taxon>Endopterygota</taxon>
        <taxon>Hymenoptera</taxon>
        <taxon>Apocrita</taxon>
        <taxon>Aculeata</taxon>
        <taxon>Vespoidea</taxon>
        <taxon>Vespidae</taxon>
        <taxon>Vespinae</taxon>
        <taxon>Vespula</taxon>
    </lineage>
</organism>
<feature type="compositionally biased region" description="Polar residues" evidence="1">
    <location>
        <begin position="1"/>
        <end position="17"/>
    </location>
</feature>
<feature type="compositionally biased region" description="Acidic residues" evidence="1">
    <location>
        <begin position="350"/>
        <end position="379"/>
    </location>
</feature>
<dbReference type="EMBL" id="JACSDZ010000005">
    <property type="protein sequence ID" value="KAF7403430.1"/>
    <property type="molecule type" value="Genomic_DNA"/>
</dbReference>
<feature type="compositionally biased region" description="Basic and acidic residues" evidence="1">
    <location>
        <begin position="20"/>
        <end position="29"/>
    </location>
</feature>
<reference evidence="2" key="1">
    <citation type="journal article" date="2020" name="G3 (Bethesda)">
        <title>High-Quality Assemblies for Three Invasive Social Wasps from the &lt;i&gt;Vespula&lt;/i&gt; Genus.</title>
        <authorList>
            <person name="Harrop T.W.R."/>
            <person name="Guhlin J."/>
            <person name="McLaughlin G.M."/>
            <person name="Permina E."/>
            <person name="Stockwell P."/>
            <person name="Gilligan J."/>
            <person name="Le Lec M.F."/>
            <person name="Gruber M.A.M."/>
            <person name="Quinn O."/>
            <person name="Lovegrove M."/>
            <person name="Duncan E.J."/>
            <person name="Remnant E.J."/>
            <person name="Van Eeckhoven J."/>
            <person name="Graham B."/>
            <person name="Knapp R.A."/>
            <person name="Langford K.W."/>
            <person name="Kronenberg Z."/>
            <person name="Press M.O."/>
            <person name="Eacker S.M."/>
            <person name="Wilson-Rankin E.E."/>
            <person name="Purcell J."/>
            <person name="Lester P.J."/>
            <person name="Dearden P.K."/>
        </authorList>
    </citation>
    <scope>NUCLEOTIDE SEQUENCE</scope>
    <source>
        <strain evidence="2">Linc-1</strain>
    </source>
</reference>
<evidence type="ECO:0000313" key="3">
    <source>
        <dbReference type="Proteomes" id="UP000617340"/>
    </source>
</evidence>
<protein>
    <submittedName>
        <fullName evidence="2">Uncharacterized protein</fullName>
    </submittedName>
</protein>
<feature type="region of interest" description="Disordered" evidence="1">
    <location>
        <begin position="1"/>
        <end position="44"/>
    </location>
</feature>
<dbReference type="Proteomes" id="UP000617340">
    <property type="component" value="Unassembled WGS sequence"/>
</dbReference>
<evidence type="ECO:0000256" key="1">
    <source>
        <dbReference type="SAM" id="MobiDB-lite"/>
    </source>
</evidence>